<dbReference type="PANTHER" id="PTHR42788">
    <property type="entry name" value="TAURINE IMPORT ATP-BINDING PROTEIN-RELATED"/>
    <property type="match status" value="1"/>
</dbReference>
<dbReference type="Gene3D" id="3.40.50.300">
    <property type="entry name" value="P-loop containing nucleotide triphosphate hydrolases"/>
    <property type="match status" value="1"/>
</dbReference>
<keyword evidence="6" id="KW-1185">Reference proteome</keyword>
<evidence type="ECO:0000313" key="5">
    <source>
        <dbReference type="EMBL" id="GAA1988236.1"/>
    </source>
</evidence>
<protein>
    <recommendedName>
        <fullName evidence="4">ABC transporter domain-containing protein</fullName>
    </recommendedName>
</protein>
<dbReference type="InterPro" id="IPR003439">
    <property type="entry name" value="ABC_transporter-like_ATP-bd"/>
</dbReference>
<evidence type="ECO:0000256" key="2">
    <source>
        <dbReference type="ARBA" id="ARBA00022741"/>
    </source>
</evidence>
<evidence type="ECO:0000313" key="6">
    <source>
        <dbReference type="Proteomes" id="UP001499854"/>
    </source>
</evidence>
<dbReference type="EMBL" id="BAAAQM010000040">
    <property type="protein sequence ID" value="GAA1988236.1"/>
    <property type="molecule type" value="Genomic_DNA"/>
</dbReference>
<keyword evidence="2" id="KW-0547">Nucleotide-binding</keyword>
<dbReference type="InterPro" id="IPR017871">
    <property type="entry name" value="ABC_transporter-like_CS"/>
</dbReference>
<dbReference type="InterPro" id="IPR003593">
    <property type="entry name" value="AAA+_ATPase"/>
</dbReference>
<proteinExistence type="predicted"/>
<evidence type="ECO:0000256" key="1">
    <source>
        <dbReference type="ARBA" id="ARBA00022448"/>
    </source>
</evidence>
<dbReference type="PANTHER" id="PTHR42788:SF20">
    <property type="entry name" value="ABC TRANSPORTER ATP-BINDING PROTEIN"/>
    <property type="match status" value="1"/>
</dbReference>
<comment type="caution">
    <text evidence="5">The sequence shown here is derived from an EMBL/GenBank/DDBJ whole genome shotgun (WGS) entry which is preliminary data.</text>
</comment>
<dbReference type="PROSITE" id="PS50893">
    <property type="entry name" value="ABC_TRANSPORTER_2"/>
    <property type="match status" value="1"/>
</dbReference>
<evidence type="ECO:0000259" key="4">
    <source>
        <dbReference type="PROSITE" id="PS50893"/>
    </source>
</evidence>
<gene>
    <name evidence="5" type="ORF">GCM10009838_58810</name>
</gene>
<dbReference type="Pfam" id="PF00005">
    <property type="entry name" value="ABC_tran"/>
    <property type="match status" value="1"/>
</dbReference>
<sequence length="254" mass="28548">MRAERLQKTYPGSGLVLRSFDLTVHRQEVLAIVGPSGVGKTTLLQILAGLIPADSGEIWFDGSRLVRPSQRISVVFQEYGLFPWRSTRRNVDFPLEVARVPRRERRERTQQALDAVGLTDAADRYPHQLSGGMRQRAAIARALVVRPDLLLLDEPMSALDVMTKRKVRQQLADLVRRTQLTTVIVTHDLGDAAHLADRVVVLAGHPAEPLAEHILDRHLAEHEQLDRLVAFVERHADTGSWSHQLLVDADGRRE</sequence>
<name>A0ABP5DZM5_9ACTN</name>
<keyword evidence="1" id="KW-0813">Transport</keyword>
<evidence type="ECO:0000256" key="3">
    <source>
        <dbReference type="ARBA" id="ARBA00022840"/>
    </source>
</evidence>
<organism evidence="5 6">
    <name type="scientific">Catenulispora subtropica</name>
    <dbReference type="NCBI Taxonomy" id="450798"/>
    <lineage>
        <taxon>Bacteria</taxon>
        <taxon>Bacillati</taxon>
        <taxon>Actinomycetota</taxon>
        <taxon>Actinomycetes</taxon>
        <taxon>Catenulisporales</taxon>
        <taxon>Catenulisporaceae</taxon>
        <taxon>Catenulispora</taxon>
    </lineage>
</organism>
<dbReference type="CDD" id="cd03293">
    <property type="entry name" value="ABC_NrtD_SsuB_transporters"/>
    <property type="match status" value="1"/>
</dbReference>
<reference evidence="6" key="1">
    <citation type="journal article" date="2019" name="Int. J. Syst. Evol. Microbiol.">
        <title>The Global Catalogue of Microorganisms (GCM) 10K type strain sequencing project: providing services to taxonomists for standard genome sequencing and annotation.</title>
        <authorList>
            <consortium name="The Broad Institute Genomics Platform"/>
            <consortium name="The Broad Institute Genome Sequencing Center for Infectious Disease"/>
            <person name="Wu L."/>
            <person name="Ma J."/>
        </authorList>
    </citation>
    <scope>NUCLEOTIDE SEQUENCE [LARGE SCALE GENOMIC DNA]</scope>
    <source>
        <strain evidence="6">JCM 16013</strain>
    </source>
</reference>
<dbReference type="SUPFAM" id="SSF52540">
    <property type="entry name" value="P-loop containing nucleoside triphosphate hydrolases"/>
    <property type="match status" value="1"/>
</dbReference>
<dbReference type="SMART" id="SM00382">
    <property type="entry name" value="AAA"/>
    <property type="match status" value="1"/>
</dbReference>
<accession>A0ABP5DZM5</accession>
<feature type="domain" description="ABC transporter" evidence="4">
    <location>
        <begin position="1"/>
        <end position="229"/>
    </location>
</feature>
<dbReference type="PROSITE" id="PS00211">
    <property type="entry name" value="ABC_TRANSPORTER_1"/>
    <property type="match status" value="1"/>
</dbReference>
<keyword evidence="3" id="KW-0067">ATP-binding</keyword>
<dbReference type="Proteomes" id="UP001499854">
    <property type="component" value="Unassembled WGS sequence"/>
</dbReference>
<dbReference type="InterPro" id="IPR027417">
    <property type="entry name" value="P-loop_NTPase"/>
</dbReference>
<dbReference type="InterPro" id="IPR050166">
    <property type="entry name" value="ABC_transporter_ATP-bind"/>
</dbReference>